<feature type="transmembrane region" description="Helical" evidence="9">
    <location>
        <begin position="174"/>
        <end position="193"/>
    </location>
</feature>
<reference evidence="13" key="2">
    <citation type="submission" date="2014-08" db="EMBL/GenBank/DDBJ databases">
        <title>Complete genome of Weissella ceti strain WS74 isolated from diseased rainbow trout in Brazil.</title>
        <authorList>
            <person name="Figueiredo H.C.P."/>
            <person name="Leal C.A.G."/>
            <person name="Pereira F.L."/>
            <person name="Soares S.C."/>
            <person name="Dorella F.A."/>
            <person name="Carvalho A.F."/>
            <person name="Azevedo V.A.C."/>
        </authorList>
    </citation>
    <scope>NUCLEOTIDE SEQUENCE [LARGE SCALE GENOMIC DNA]</scope>
    <source>
        <strain evidence="13">WS74</strain>
    </source>
</reference>
<dbReference type="PANTHER" id="PTHR43394">
    <property type="entry name" value="ATP-DEPENDENT PERMEASE MDL1, MITOCHONDRIAL"/>
    <property type="match status" value="1"/>
</dbReference>
<dbReference type="PANTHER" id="PTHR43394:SF1">
    <property type="entry name" value="ATP-BINDING CASSETTE SUB-FAMILY B MEMBER 10, MITOCHONDRIAL"/>
    <property type="match status" value="1"/>
</dbReference>
<evidence type="ECO:0000259" key="11">
    <source>
        <dbReference type="PROSITE" id="PS50929"/>
    </source>
</evidence>
<dbReference type="InterPro" id="IPR036640">
    <property type="entry name" value="ABC1_TM_sf"/>
</dbReference>
<evidence type="ECO:0000313" key="12">
    <source>
        <dbReference type="EMBL" id="AIM63475.1"/>
    </source>
</evidence>
<dbReference type="GO" id="GO:0015421">
    <property type="term" value="F:ABC-type oligopeptide transporter activity"/>
    <property type="evidence" value="ECO:0007669"/>
    <property type="project" value="TreeGrafter"/>
</dbReference>
<feature type="transmembrane region" description="Helical" evidence="9">
    <location>
        <begin position="75"/>
        <end position="99"/>
    </location>
</feature>
<evidence type="ECO:0000313" key="13">
    <source>
        <dbReference type="Proteomes" id="UP000029079"/>
    </source>
</evidence>
<dbReference type="PROSITE" id="PS50893">
    <property type="entry name" value="ABC_TRANSPORTER_2"/>
    <property type="match status" value="1"/>
</dbReference>
<dbReference type="Gene3D" id="1.20.1560.10">
    <property type="entry name" value="ABC transporter type 1, transmembrane domain"/>
    <property type="match status" value="1"/>
</dbReference>
<dbReference type="InterPro" id="IPR003439">
    <property type="entry name" value="ABC_transporter-like_ATP-bd"/>
</dbReference>
<evidence type="ECO:0000256" key="1">
    <source>
        <dbReference type="ARBA" id="ARBA00004651"/>
    </source>
</evidence>
<sequence>MASLWQAAKFFAHYFKRYKFGMLVMFVFMALATYFQVKAPVYMGKAIQEIADYMMLALNPATAAQASPDKVHHAIWMFVMFVVLMALGLLITSFAQAIVSSKAVGDMRKGLFGKLQRMTIKYFDSHRDGDVLSRFTSDIDNIYNAMNEAIFQLFSQLALMIGVLWMMFSQSTEMAWVTIASTPVALLLAVLIIRKAEKFVNLQQAEVGELNGFVNEQINGEQVIITNGLQEKTVGQFEEHNEKVRNATFKGQVWSGILYPLMMGMSLMNTAIVIFFGGYLALDGRLDRAVALGLIVMFVNFSQQYYQPITQITATYNMLQLAVTGAKRIEEIMDQDEEVNPENGRQLTGIEREVSLNDVHFSYNEGNEILHGIDVTVQKGQMVALVGPTGSGKTTVMNLLNRFYDVDSGAVTFDGVDVRDMDLKSLRDHVGIVLQESVIFSGTVRENIAFGEFDATDEAVENAAKQANIHDFIMTLPDGYNTEVSDENSVFSTGQKQLLSIARTILTNPDLLILDEATSNVDTVTEARIQKAMDNVISGRTSFVIAHRLKTILGADKIVVLRDGNVIEEGSHAELLALDGFYAELYHNQMVFE</sequence>
<dbReference type="GO" id="GO:0016887">
    <property type="term" value="F:ATP hydrolysis activity"/>
    <property type="evidence" value="ECO:0007669"/>
    <property type="project" value="InterPro"/>
</dbReference>
<dbReference type="RefSeq" id="WP_009765102.1">
    <property type="nucleotide sequence ID" value="NZ_CP009223.1"/>
</dbReference>
<dbReference type="PROSITE" id="PS50929">
    <property type="entry name" value="ABC_TM1F"/>
    <property type="match status" value="1"/>
</dbReference>
<keyword evidence="3" id="KW-1003">Cell membrane</keyword>
<dbReference type="KEGG" id="wci:WS105_1220"/>
<gene>
    <name evidence="12" type="ORF">WS74_1226</name>
</gene>
<name>A0A075U0N1_9LACO</name>
<dbReference type="Pfam" id="PF00664">
    <property type="entry name" value="ABC_membrane"/>
    <property type="match status" value="1"/>
</dbReference>
<dbReference type="AlphaFoldDB" id="A0A075U0N1"/>
<evidence type="ECO:0000259" key="10">
    <source>
        <dbReference type="PROSITE" id="PS50893"/>
    </source>
</evidence>
<dbReference type="Proteomes" id="UP000029079">
    <property type="component" value="Chromosome"/>
</dbReference>
<keyword evidence="4 9" id="KW-0812">Transmembrane</keyword>
<dbReference type="STRING" id="759620.WS105_1220"/>
<dbReference type="GO" id="GO:0005886">
    <property type="term" value="C:plasma membrane"/>
    <property type="evidence" value="ECO:0007669"/>
    <property type="project" value="UniProtKB-SubCell"/>
</dbReference>
<evidence type="ECO:0000256" key="4">
    <source>
        <dbReference type="ARBA" id="ARBA00022692"/>
    </source>
</evidence>
<dbReference type="KEGG" id="wct:WS74_1226"/>
<dbReference type="PATRIC" id="fig|759620.7.peg.1182"/>
<dbReference type="InterPro" id="IPR027417">
    <property type="entry name" value="P-loop_NTPase"/>
</dbReference>
<evidence type="ECO:0000256" key="8">
    <source>
        <dbReference type="ARBA" id="ARBA00023136"/>
    </source>
</evidence>
<keyword evidence="7 9" id="KW-1133">Transmembrane helix</keyword>
<evidence type="ECO:0000256" key="3">
    <source>
        <dbReference type="ARBA" id="ARBA00022475"/>
    </source>
</evidence>
<dbReference type="FunFam" id="3.40.50.300:FF:000287">
    <property type="entry name" value="Multidrug ABC transporter ATP-binding protein"/>
    <property type="match status" value="1"/>
</dbReference>
<dbReference type="KEGG" id="wce:WS08_1157"/>
<keyword evidence="2" id="KW-0813">Transport</keyword>
<comment type="subcellular location">
    <subcellularLocation>
        <location evidence="1">Cell membrane</location>
        <topology evidence="1">Multi-pass membrane protein</topology>
    </subcellularLocation>
</comment>
<dbReference type="InterPro" id="IPR003593">
    <property type="entry name" value="AAA+_ATPase"/>
</dbReference>
<evidence type="ECO:0000256" key="2">
    <source>
        <dbReference type="ARBA" id="ARBA00022448"/>
    </source>
</evidence>
<dbReference type="Gene3D" id="3.40.50.300">
    <property type="entry name" value="P-loop containing nucleotide triphosphate hydrolases"/>
    <property type="match status" value="1"/>
</dbReference>
<feature type="transmembrane region" description="Helical" evidence="9">
    <location>
        <begin position="149"/>
        <end position="168"/>
    </location>
</feature>
<keyword evidence="6" id="KW-0067">ATP-binding</keyword>
<dbReference type="CDD" id="cd18547">
    <property type="entry name" value="ABC_6TM_Tm288_like"/>
    <property type="match status" value="1"/>
</dbReference>
<dbReference type="InterPro" id="IPR011527">
    <property type="entry name" value="ABC1_TM_dom"/>
</dbReference>
<evidence type="ECO:0000256" key="9">
    <source>
        <dbReference type="SAM" id="Phobius"/>
    </source>
</evidence>
<dbReference type="SMART" id="SM00382">
    <property type="entry name" value="AAA"/>
    <property type="match status" value="1"/>
</dbReference>
<dbReference type="EMBL" id="CP009223">
    <property type="protein sequence ID" value="AIM63475.1"/>
    <property type="molecule type" value="Genomic_DNA"/>
</dbReference>
<keyword evidence="8 9" id="KW-0472">Membrane</keyword>
<dbReference type="SUPFAM" id="SSF90123">
    <property type="entry name" value="ABC transporter transmembrane region"/>
    <property type="match status" value="1"/>
</dbReference>
<keyword evidence="5" id="KW-0547">Nucleotide-binding</keyword>
<reference evidence="12 13" key="1">
    <citation type="journal article" date="2014" name="Genome Announc.">
        <title>Complete Genome Sequences of Fish Pathogenic Weissella ceti Strains WS74 and WS105.</title>
        <authorList>
            <person name="Figueiredo H.C."/>
            <person name="Leal C.A."/>
            <person name="Dorella F.A."/>
            <person name="Carvalho A.F."/>
            <person name="Soares S.C."/>
            <person name="Pereira F.L."/>
            <person name="Azevedo V.A."/>
        </authorList>
    </citation>
    <scope>NUCLEOTIDE SEQUENCE [LARGE SCALE GENOMIC DNA]</scope>
    <source>
        <strain evidence="12 13">WS74</strain>
    </source>
</reference>
<keyword evidence="13" id="KW-1185">Reference proteome</keyword>
<proteinExistence type="predicted"/>
<dbReference type="Pfam" id="PF00005">
    <property type="entry name" value="ABC_tran"/>
    <property type="match status" value="1"/>
</dbReference>
<feature type="domain" description="ABC transmembrane type-1" evidence="11">
    <location>
        <begin position="23"/>
        <end position="321"/>
    </location>
</feature>
<accession>A0A075U0N1</accession>
<dbReference type="GO" id="GO:0005524">
    <property type="term" value="F:ATP binding"/>
    <property type="evidence" value="ECO:0007669"/>
    <property type="project" value="UniProtKB-KW"/>
</dbReference>
<organism evidence="12 13">
    <name type="scientific">Weissella ceti</name>
    <dbReference type="NCBI Taxonomy" id="759620"/>
    <lineage>
        <taxon>Bacteria</taxon>
        <taxon>Bacillati</taxon>
        <taxon>Bacillota</taxon>
        <taxon>Bacilli</taxon>
        <taxon>Lactobacillales</taxon>
        <taxon>Lactobacillaceae</taxon>
        <taxon>Weissella</taxon>
    </lineage>
</organism>
<evidence type="ECO:0000256" key="6">
    <source>
        <dbReference type="ARBA" id="ARBA00022840"/>
    </source>
</evidence>
<protein>
    <submittedName>
        <fullName evidence="12">ABC-type multidrug transport system, ATPase and permease component</fullName>
    </submittedName>
</protein>
<dbReference type="FunFam" id="1.20.1560.10:FF:000011">
    <property type="entry name" value="Multidrug ABC transporter ATP-binding protein"/>
    <property type="match status" value="1"/>
</dbReference>
<feature type="transmembrane region" description="Helical" evidence="9">
    <location>
        <begin position="257"/>
        <end position="282"/>
    </location>
</feature>
<feature type="transmembrane region" description="Helical" evidence="9">
    <location>
        <begin position="20"/>
        <end position="37"/>
    </location>
</feature>
<dbReference type="SUPFAM" id="SSF52540">
    <property type="entry name" value="P-loop containing nucleoside triphosphate hydrolases"/>
    <property type="match status" value="1"/>
</dbReference>
<evidence type="ECO:0000256" key="7">
    <source>
        <dbReference type="ARBA" id="ARBA00022989"/>
    </source>
</evidence>
<dbReference type="OrthoDB" id="9770415at2"/>
<feature type="domain" description="ABC transporter" evidence="10">
    <location>
        <begin position="354"/>
        <end position="588"/>
    </location>
</feature>
<dbReference type="InterPro" id="IPR039421">
    <property type="entry name" value="Type_1_exporter"/>
</dbReference>
<evidence type="ECO:0000256" key="5">
    <source>
        <dbReference type="ARBA" id="ARBA00022741"/>
    </source>
</evidence>